<evidence type="ECO:0000313" key="2">
    <source>
        <dbReference type="Proteomes" id="UP000092124"/>
    </source>
</evidence>
<dbReference type="Proteomes" id="UP000092124">
    <property type="component" value="Unassembled WGS sequence"/>
</dbReference>
<protein>
    <submittedName>
        <fullName evidence="1">Uncharacterized protein</fullName>
    </submittedName>
</protein>
<dbReference type="PANTHER" id="PTHR35819">
    <property type="entry name" value="PICALM INTERACTING MITOTIC REGULATOR PIMREG"/>
    <property type="match status" value="1"/>
</dbReference>
<sequence>MPEWGDILVSLAKWVYMPIDVKTLCSPSKSDSNLEPLGARIQHLQKLSQKLDKVIKAEEN</sequence>
<dbReference type="Pfam" id="PF07326">
    <property type="entry name" value="RCS1"/>
    <property type="match status" value="1"/>
</dbReference>
<dbReference type="EMBL" id="LZPO01028976">
    <property type="protein sequence ID" value="OBS77582.1"/>
    <property type="molecule type" value="Genomic_DNA"/>
</dbReference>
<comment type="caution">
    <text evidence="1">The sequence shown here is derived from an EMBL/GenBank/DDBJ whole genome shotgun (WGS) entry which is preliminary data.</text>
</comment>
<dbReference type="InterPro" id="IPR009932">
    <property type="entry name" value="RCS1"/>
</dbReference>
<dbReference type="STRING" id="56216.A0A1A6HIW3"/>
<gene>
    <name evidence="1" type="ORF">A6R68_20029</name>
</gene>
<organism evidence="1 2">
    <name type="scientific">Neotoma lepida</name>
    <name type="common">Desert woodrat</name>
    <dbReference type="NCBI Taxonomy" id="56216"/>
    <lineage>
        <taxon>Eukaryota</taxon>
        <taxon>Metazoa</taxon>
        <taxon>Chordata</taxon>
        <taxon>Craniata</taxon>
        <taxon>Vertebrata</taxon>
        <taxon>Euteleostomi</taxon>
        <taxon>Mammalia</taxon>
        <taxon>Eutheria</taxon>
        <taxon>Euarchontoglires</taxon>
        <taxon>Glires</taxon>
        <taxon>Rodentia</taxon>
        <taxon>Myomorpha</taxon>
        <taxon>Muroidea</taxon>
        <taxon>Cricetidae</taxon>
        <taxon>Neotominae</taxon>
        <taxon>Neotoma</taxon>
    </lineage>
</organism>
<name>A0A1A6HIW3_NEOLE</name>
<accession>A0A1A6HIW3</accession>
<reference evidence="1 2" key="1">
    <citation type="submission" date="2016-06" db="EMBL/GenBank/DDBJ databases">
        <title>The Draft Genome Sequence and Annotation of the Desert Woodrat Neotoma lepida.</title>
        <authorList>
            <person name="Campbell M."/>
            <person name="Oakeson K.F."/>
            <person name="Yandell M."/>
            <person name="Halpert J.R."/>
            <person name="Dearing D."/>
        </authorList>
    </citation>
    <scope>NUCLEOTIDE SEQUENCE [LARGE SCALE GENOMIC DNA]</scope>
    <source>
        <strain evidence="1">417</strain>
        <tissue evidence="1">Liver</tissue>
    </source>
</reference>
<proteinExistence type="predicted"/>
<feature type="non-terminal residue" evidence="1">
    <location>
        <position position="60"/>
    </location>
</feature>
<keyword evidence="2" id="KW-1185">Reference proteome</keyword>
<dbReference type="AlphaFoldDB" id="A0A1A6HIW3"/>
<evidence type="ECO:0000313" key="1">
    <source>
        <dbReference type="EMBL" id="OBS77582.1"/>
    </source>
</evidence>
<dbReference type="PANTHER" id="PTHR35819:SF1">
    <property type="entry name" value="PROTEIN PIMREG"/>
    <property type="match status" value="1"/>
</dbReference>